<evidence type="ECO:0000259" key="2">
    <source>
        <dbReference type="PROSITE" id="PS51462"/>
    </source>
</evidence>
<dbReference type="InterPro" id="IPR020084">
    <property type="entry name" value="NUDIX_hydrolase_CS"/>
</dbReference>
<dbReference type="PANTHER" id="PTHR11839:SF26">
    <property type="entry name" value="ADP-RIBOSE DIPHOSPHATASE"/>
    <property type="match status" value="1"/>
</dbReference>
<sequence length="215" mass="23617">MTIKSAAESPYKSKVTGIGPLDSGKWIQLRKLEYVDPKGAERTWEMAIRTTRGEPQLEPGNEAEEVVDGVAIVTILKAPGQPDQLVLTKQFRPPVGKVVIELPAGLLDPGETVATTAVRELKEETGYVGTFIRQLRVMYSDPGLTNANMRLAFVHVDLTDPANKNPSADLQEGEFIETFCVSIPTILQELDLIMDKEGCTIDARLHHFAMGLLMS</sequence>
<accession>A0A9P8AI64</accession>
<dbReference type="PROSITE" id="PS51462">
    <property type="entry name" value="NUDIX"/>
    <property type="match status" value="1"/>
</dbReference>
<dbReference type="GO" id="GO:0047631">
    <property type="term" value="F:ADP-ribose diphosphatase activity"/>
    <property type="evidence" value="ECO:0007669"/>
    <property type="project" value="TreeGrafter"/>
</dbReference>
<comment type="caution">
    <text evidence="3">The sequence shown here is derived from an EMBL/GenBank/DDBJ whole genome shotgun (WGS) entry which is preliminary data.</text>
</comment>
<protein>
    <recommendedName>
        <fullName evidence="2">Nudix hydrolase domain-containing protein</fullName>
    </recommendedName>
</protein>
<name>A0A9P8AI64_9ASCO</name>
<evidence type="ECO:0000256" key="1">
    <source>
        <dbReference type="ARBA" id="ARBA00022801"/>
    </source>
</evidence>
<dbReference type="Proteomes" id="UP000790833">
    <property type="component" value="Unassembled WGS sequence"/>
</dbReference>
<evidence type="ECO:0000313" key="4">
    <source>
        <dbReference type="Proteomes" id="UP000790833"/>
    </source>
</evidence>
<dbReference type="Gene3D" id="3.90.79.10">
    <property type="entry name" value="Nucleoside Triphosphate Pyrophosphohydrolase"/>
    <property type="match status" value="1"/>
</dbReference>
<dbReference type="InterPro" id="IPR015797">
    <property type="entry name" value="NUDIX_hydrolase-like_dom_sf"/>
</dbReference>
<dbReference type="GO" id="GO:0019693">
    <property type="term" value="P:ribose phosphate metabolic process"/>
    <property type="evidence" value="ECO:0007669"/>
    <property type="project" value="TreeGrafter"/>
</dbReference>
<dbReference type="GeneID" id="66113971"/>
<dbReference type="CDD" id="cd18888">
    <property type="entry name" value="NUDIX_ADPRase_Nudt5"/>
    <property type="match status" value="1"/>
</dbReference>
<dbReference type="GO" id="GO:0006753">
    <property type="term" value="P:nucleoside phosphate metabolic process"/>
    <property type="evidence" value="ECO:0007669"/>
    <property type="project" value="TreeGrafter"/>
</dbReference>
<dbReference type="AlphaFoldDB" id="A0A9P8AI64"/>
<reference evidence="3" key="1">
    <citation type="submission" date="2021-03" db="EMBL/GenBank/DDBJ databases">
        <authorList>
            <person name="Palmer J.M."/>
        </authorList>
    </citation>
    <scope>NUCLEOTIDE SEQUENCE</scope>
    <source>
        <strain evidence="3">ARV_011</strain>
    </source>
</reference>
<dbReference type="PROSITE" id="PS00893">
    <property type="entry name" value="NUDIX_BOX"/>
    <property type="match status" value="1"/>
</dbReference>
<keyword evidence="4" id="KW-1185">Reference proteome</keyword>
<dbReference type="Pfam" id="PF00293">
    <property type="entry name" value="NUDIX"/>
    <property type="match status" value="1"/>
</dbReference>
<feature type="domain" description="Nudix hydrolase" evidence="2">
    <location>
        <begin position="65"/>
        <end position="205"/>
    </location>
</feature>
<dbReference type="InterPro" id="IPR000086">
    <property type="entry name" value="NUDIX_hydrolase_dom"/>
</dbReference>
<evidence type="ECO:0000313" key="3">
    <source>
        <dbReference type="EMBL" id="KAG7193528.1"/>
    </source>
</evidence>
<dbReference type="PANTHER" id="PTHR11839">
    <property type="entry name" value="UDP/ADP-SUGAR PYROPHOSPHATASE"/>
    <property type="match status" value="1"/>
</dbReference>
<dbReference type="FunFam" id="3.90.79.10:FF:000016">
    <property type="entry name" value="ADP-sugar pyrophosphatase isoform X1"/>
    <property type="match status" value="1"/>
</dbReference>
<dbReference type="EMBL" id="JAHMUF010000011">
    <property type="protein sequence ID" value="KAG7193528.1"/>
    <property type="molecule type" value="Genomic_DNA"/>
</dbReference>
<gene>
    <name evidence="3" type="ORF">KQ657_000597</name>
</gene>
<dbReference type="GO" id="GO:0005634">
    <property type="term" value="C:nucleus"/>
    <property type="evidence" value="ECO:0007669"/>
    <property type="project" value="TreeGrafter"/>
</dbReference>
<dbReference type="SUPFAM" id="SSF55811">
    <property type="entry name" value="Nudix"/>
    <property type="match status" value="1"/>
</dbReference>
<organism evidence="3 4">
    <name type="scientific">Scheffersomyces spartinae</name>
    <dbReference type="NCBI Taxonomy" id="45513"/>
    <lineage>
        <taxon>Eukaryota</taxon>
        <taxon>Fungi</taxon>
        <taxon>Dikarya</taxon>
        <taxon>Ascomycota</taxon>
        <taxon>Saccharomycotina</taxon>
        <taxon>Pichiomycetes</taxon>
        <taxon>Debaryomycetaceae</taxon>
        <taxon>Scheffersomyces</taxon>
    </lineage>
</organism>
<dbReference type="RefSeq" id="XP_043049076.1">
    <property type="nucleotide sequence ID" value="XM_043191433.1"/>
</dbReference>
<proteinExistence type="predicted"/>
<keyword evidence="1" id="KW-0378">Hydrolase</keyword>
<dbReference type="OrthoDB" id="10249920at2759"/>